<comment type="caution">
    <text evidence="2">The sequence shown here is derived from an EMBL/GenBank/DDBJ whole genome shotgun (WGS) entry which is preliminary data.</text>
</comment>
<keyword evidence="3" id="KW-1185">Reference proteome</keyword>
<reference evidence="2 3" key="1">
    <citation type="submission" date="2018-12" db="EMBL/GenBank/DDBJ databases">
        <title>The genome of Variovorax gossypii DSM 100435.</title>
        <authorList>
            <person name="Gao J."/>
            <person name="Sun J."/>
        </authorList>
    </citation>
    <scope>NUCLEOTIDE SEQUENCE [LARGE SCALE GENOMIC DNA]</scope>
    <source>
        <strain evidence="2 3">DSM 100435</strain>
    </source>
</reference>
<keyword evidence="1" id="KW-1133">Transmembrane helix</keyword>
<evidence type="ECO:0000313" key="3">
    <source>
        <dbReference type="Proteomes" id="UP000267418"/>
    </source>
</evidence>
<proteinExistence type="predicted"/>
<protein>
    <recommendedName>
        <fullName evidence="4">Transmembrane protein</fullName>
    </recommendedName>
</protein>
<gene>
    <name evidence="2" type="ORF">EJP69_13040</name>
</gene>
<dbReference type="EMBL" id="RXOE01000002">
    <property type="protein sequence ID" value="RTQ35299.1"/>
    <property type="molecule type" value="Genomic_DNA"/>
</dbReference>
<keyword evidence="1" id="KW-0472">Membrane</keyword>
<accession>A0A3S0QB76</accession>
<feature type="transmembrane region" description="Helical" evidence="1">
    <location>
        <begin position="43"/>
        <end position="65"/>
    </location>
</feature>
<evidence type="ECO:0000313" key="2">
    <source>
        <dbReference type="EMBL" id="RTQ35299.1"/>
    </source>
</evidence>
<evidence type="ECO:0000256" key="1">
    <source>
        <dbReference type="SAM" id="Phobius"/>
    </source>
</evidence>
<feature type="transmembrane region" description="Helical" evidence="1">
    <location>
        <begin position="99"/>
        <end position="120"/>
    </location>
</feature>
<dbReference type="AlphaFoldDB" id="A0A3S0QB76"/>
<dbReference type="RefSeq" id="WP_126470492.1">
    <property type="nucleotide sequence ID" value="NZ_RXOE01000002.1"/>
</dbReference>
<organism evidence="2 3">
    <name type="scientific">Variovorax gossypii</name>
    <dbReference type="NCBI Taxonomy" id="1679495"/>
    <lineage>
        <taxon>Bacteria</taxon>
        <taxon>Pseudomonadati</taxon>
        <taxon>Pseudomonadota</taxon>
        <taxon>Betaproteobacteria</taxon>
        <taxon>Burkholderiales</taxon>
        <taxon>Comamonadaceae</taxon>
        <taxon>Variovorax</taxon>
    </lineage>
</organism>
<evidence type="ECO:0008006" key="4">
    <source>
        <dbReference type="Google" id="ProtNLM"/>
    </source>
</evidence>
<sequence>MSVFASPRFLPNVMWADAASCAATGALQVAFTDALARLTGLPAPLLMGTGVFLLVYAAMAAFMASRATPPRMLIGLVVVGNFGWAVACISLLVSGIFPVTAVGVAWVLAQAVCVIVLAELQWTGLRRSRGGARPAASLTPAGRW</sequence>
<dbReference type="Proteomes" id="UP000267418">
    <property type="component" value="Unassembled WGS sequence"/>
</dbReference>
<feature type="transmembrane region" description="Helical" evidence="1">
    <location>
        <begin position="72"/>
        <end position="93"/>
    </location>
</feature>
<name>A0A3S0QB76_9BURK</name>
<keyword evidence="1" id="KW-0812">Transmembrane</keyword>
<dbReference type="OrthoDB" id="8910118at2"/>